<evidence type="ECO:0000313" key="1">
    <source>
        <dbReference type="EMBL" id="RPD42310.1"/>
    </source>
</evidence>
<reference evidence="2" key="1">
    <citation type="submission" date="2018-11" db="EMBL/GenBank/DDBJ databases">
        <title>Chitinophaga lutea sp.nov., isolate from arsenic contaminated soil.</title>
        <authorList>
            <person name="Zong Y."/>
        </authorList>
    </citation>
    <scope>NUCLEOTIDE SEQUENCE [LARGE SCALE GENOMIC DNA]</scope>
    <source>
        <strain evidence="2">YLT18</strain>
    </source>
</reference>
<dbReference type="AlphaFoldDB" id="A0A3N4MQC9"/>
<accession>A0A3N4MQC9</accession>
<organism evidence="1 2">
    <name type="scientific">Chitinophaga barathri</name>
    <dbReference type="NCBI Taxonomy" id="1647451"/>
    <lineage>
        <taxon>Bacteria</taxon>
        <taxon>Pseudomonadati</taxon>
        <taxon>Bacteroidota</taxon>
        <taxon>Chitinophagia</taxon>
        <taxon>Chitinophagales</taxon>
        <taxon>Chitinophagaceae</taxon>
        <taxon>Chitinophaga</taxon>
    </lineage>
</organism>
<sequence length="321" mass="36255">MQVMKSPFLIILTIVITSLRVMGQSAADLQDLADLERQLDSLLNRQPKNEWVFGLGFGNNPAYGGKTTDAFRPVNMKSFLSPNVSYNHKSGLYASTYAYYLLGAEQRPWFELDLNAGYDYTKHRNFIAGGSYTKYFYRDSTDVPPTPITNELFAYFFWRKWWLEPGISLDFGWGKYNETDGRNSLSVKGNDFNIILDVRHPFIFLDVLKKKDAVLLMPVASLTSGTAKYFSNLKSFRYVSRSNIAKKQGKGRRRRPDMDVPVETALSDGSAFQPRAVDLGVRASYIIGKVAISPSYTVFKLFQGEDTSITGYFTASISVTL</sequence>
<name>A0A3N4MQC9_9BACT</name>
<dbReference type="EMBL" id="RMBX01000002">
    <property type="protein sequence ID" value="RPD42310.1"/>
    <property type="molecule type" value="Genomic_DNA"/>
</dbReference>
<gene>
    <name evidence="1" type="ORF">EG028_03795</name>
</gene>
<comment type="caution">
    <text evidence="1">The sequence shown here is derived from an EMBL/GenBank/DDBJ whole genome shotgun (WGS) entry which is preliminary data.</text>
</comment>
<dbReference type="Proteomes" id="UP000279089">
    <property type="component" value="Unassembled WGS sequence"/>
</dbReference>
<proteinExistence type="predicted"/>
<keyword evidence="2" id="KW-1185">Reference proteome</keyword>
<protein>
    <submittedName>
        <fullName evidence="1">Uncharacterized protein</fullName>
    </submittedName>
</protein>
<evidence type="ECO:0000313" key="2">
    <source>
        <dbReference type="Proteomes" id="UP000279089"/>
    </source>
</evidence>